<comment type="caution">
    <text evidence="4">The sequence shown here is derived from an EMBL/GenBank/DDBJ whole genome shotgun (WGS) entry which is preliminary data.</text>
</comment>
<feature type="compositionally biased region" description="Basic and acidic residues" evidence="2">
    <location>
        <begin position="306"/>
        <end position="330"/>
    </location>
</feature>
<dbReference type="InterPro" id="IPR011990">
    <property type="entry name" value="TPR-like_helical_dom_sf"/>
</dbReference>
<feature type="region of interest" description="Disordered" evidence="2">
    <location>
        <begin position="274"/>
        <end position="330"/>
    </location>
</feature>
<dbReference type="HAMAP" id="MF_02066">
    <property type="entry name" value="CpoB"/>
    <property type="match status" value="1"/>
</dbReference>
<dbReference type="GO" id="GO:0043093">
    <property type="term" value="P:FtsZ-dependent cytokinesis"/>
    <property type="evidence" value="ECO:0007669"/>
    <property type="project" value="UniProtKB-UniRule"/>
</dbReference>
<dbReference type="EMBL" id="SHKX01000011">
    <property type="protein sequence ID" value="RZU47227.1"/>
    <property type="molecule type" value="Genomic_DNA"/>
</dbReference>
<dbReference type="Gene3D" id="1.25.40.10">
    <property type="entry name" value="Tetratricopeptide repeat domain"/>
    <property type="match status" value="1"/>
</dbReference>
<dbReference type="InterPro" id="IPR019734">
    <property type="entry name" value="TPR_rpt"/>
</dbReference>
<dbReference type="AlphaFoldDB" id="A0A4Q7Z9J9"/>
<keyword evidence="1" id="KW-0132">Cell division</keyword>
<evidence type="ECO:0000259" key="3">
    <source>
        <dbReference type="Pfam" id="PF16331"/>
    </source>
</evidence>
<feature type="compositionally biased region" description="Low complexity" evidence="2">
    <location>
        <begin position="106"/>
        <end position="145"/>
    </location>
</feature>
<evidence type="ECO:0000256" key="2">
    <source>
        <dbReference type="SAM" id="MobiDB-lite"/>
    </source>
</evidence>
<organism evidence="4 5">
    <name type="scientific">Fluviicoccus keumensis</name>
    <dbReference type="NCBI Taxonomy" id="1435465"/>
    <lineage>
        <taxon>Bacteria</taxon>
        <taxon>Pseudomonadati</taxon>
        <taxon>Pseudomonadota</taxon>
        <taxon>Gammaproteobacteria</taxon>
        <taxon>Moraxellales</taxon>
        <taxon>Moraxellaceae</taxon>
        <taxon>Fluviicoccus</taxon>
    </lineage>
</organism>
<dbReference type="SUPFAM" id="SSF48452">
    <property type="entry name" value="TPR-like"/>
    <property type="match status" value="1"/>
</dbReference>
<reference evidence="4 5" key="1">
    <citation type="submission" date="2019-02" db="EMBL/GenBank/DDBJ databases">
        <title>Genomic Encyclopedia of Type Strains, Phase IV (KMG-IV): sequencing the most valuable type-strain genomes for metagenomic binning, comparative biology and taxonomic classification.</title>
        <authorList>
            <person name="Goeker M."/>
        </authorList>
    </citation>
    <scope>NUCLEOTIDE SEQUENCE [LARGE SCALE GENOMIC DNA]</scope>
    <source>
        <strain evidence="4 5">DSM 105135</strain>
    </source>
</reference>
<feature type="compositionally biased region" description="Basic and acidic residues" evidence="2">
    <location>
        <begin position="274"/>
        <end position="298"/>
    </location>
</feature>
<gene>
    <name evidence="1" type="primary">cpoB</name>
    <name evidence="4" type="ORF">EV700_1622</name>
</gene>
<comment type="function">
    <text evidence="1">Mediates coordination of peptidoglycan synthesis and outer membrane constriction during cell division.</text>
</comment>
<dbReference type="NCBIfam" id="TIGR02795">
    <property type="entry name" value="tol_pal_ybgF"/>
    <property type="match status" value="1"/>
</dbReference>
<dbReference type="RefSeq" id="WP_165391384.1">
    <property type="nucleotide sequence ID" value="NZ_SHKX01000011.1"/>
</dbReference>
<name>A0A4Q7Z9J9_9GAMM</name>
<feature type="region of interest" description="Disordered" evidence="2">
    <location>
        <begin position="105"/>
        <end position="148"/>
    </location>
</feature>
<proteinExistence type="inferred from homology"/>
<dbReference type="GO" id="GO:0070206">
    <property type="term" value="P:protein trimerization"/>
    <property type="evidence" value="ECO:0007669"/>
    <property type="project" value="InterPro"/>
</dbReference>
<keyword evidence="1" id="KW-0131">Cell cycle</keyword>
<keyword evidence="1" id="KW-0574">Periplasm</keyword>
<keyword evidence="1" id="KW-0732">Signal</keyword>
<dbReference type="Proteomes" id="UP000292423">
    <property type="component" value="Unassembled WGS sequence"/>
</dbReference>
<feature type="domain" description="YbgF trimerisation" evidence="3">
    <location>
        <begin position="52"/>
        <end position="109"/>
    </location>
</feature>
<dbReference type="InterPro" id="IPR032519">
    <property type="entry name" value="YbgF_tri"/>
</dbReference>
<dbReference type="Pfam" id="PF16331">
    <property type="entry name" value="TolA_bind_tri"/>
    <property type="match status" value="1"/>
</dbReference>
<feature type="chain" id="PRO_5021053373" description="Cell division coordinator CpoB" evidence="1">
    <location>
        <begin position="20"/>
        <end position="330"/>
    </location>
</feature>
<dbReference type="InterPro" id="IPR034706">
    <property type="entry name" value="CpoB"/>
</dbReference>
<sequence length="330" mass="35675" precursor="true">MRKIGFLVSSLLTAAAVHAEVTVEEKPLSGAVQTRPVATAQPLQSQSMDSAPSVQWDLYQQVQQLQQEIRQLRGQLEVQSNQIERLKQDARSRYIDLDQRITQLSARPPVAAPTETPAPVAATPVNPAPTAAATPAATTDTAKAPSPDDEKKAYFAAYEVYRSGGPNKAINPMREFIKAYPQSTYIPGAYYWLGEFYLAASPADVNNARKSFKILVEQFPDTPKVPSALLKLASLADVDGKTADAARYLQEILKRFPASAEAASAKQWLTEHHQPLPKADKPKPASDSKSPAKTESKAKAPAADAKAADKPSKTDAGVKPEKAEKAKPTH</sequence>
<dbReference type="GO" id="GO:0030288">
    <property type="term" value="C:outer membrane-bounded periplasmic space"/>
    <property type="evidence" value="ECO:0007669"/>
    <property type="project" value="UniProtKB-UniRule"/>
</dbReference>
<dbReference type="Gene3D" id="1.20.5.110">
    <property type="match status" value="1"/>
</dbReference>
<evidence type="ECO:0000313" key="4">
    <source>
        <dbReference type="EMBL" id="RZU47227.1"/>
    </source>
</evidence>
<dbReference type="Pfam" id="PF13174">
    <property type="entry name" value="TPR_6"/>
    <property type="match status" value="2"/>
</dbReference>
<accession>A0A4Q7Z9J9</accession>
<protein>
    <recommendedName>
        <fullName evidence="1">Cell division coordinator CpoB</fullName>
    </recommendedName>
</protein>
<keyword evidence="5" id="KW-1185">Reference proteome</keyword>
<feature type="signal peptide" evidence="1">
    <location>
        <begin position="1"/>
        <end position="19"/>
    </location>
</feature>
<evidence type="ECO:0000256" key="1">
    <source>
        <dbReference type="HAMAP-Rule" id="MF_02066"/>
    </source>
</evidence>
<evidence type="ECO:0000313" key="5">
    <source>
        <dbReference type="Proteomes" id="UP000292423"/>
    </source>
</evidence>
<comment type="subcellular location">
    <subcellularLocation>
        <location evidence="1">Periplasm</location>
    </subcellularLocation>
</comment>
<comment type="similarity">
    <text evidence="1">Belongs to the CpoB family.</text>
</comment>
<dbReference type="InterPro" id="IPR014162">
    <property type="entry name" value="CpoB_C"/>
</dbReference>